<protein>
    <submittedName>
        <fullName evidence="1">Uncharacterized protein</fullName>
    </submittedName>
</protein>
<organism evidence="1 2">
    <name type="scientific">Trifolium medium</name>
    <dbReference type="NCBI Taxonomy" id="97028"/>
    <lineage>
        <taxon>Eukaryota</taxon>
        <taxon>Viridiplantae</taxon>
        <taxon>Streptophyta</taxon>
        <taxon>Embryophyta</taxon>
        <taxon>Tracheophyta</taxon>
        <taxon>Spermatophyta</taxon>
        <taxon>Magnoliopsida</taxon>
        <taxon>eudicotyledons</taxon>
        <taxon>Gunneridae</taxon>
        <taxon>Pentapetalae</taxon>
        <taxon>rosids</taxon>
        <taxon>fabids</taxon>
        <taxon>Fabales</taxon>
        <taxon>Fabaceae</taxon>
        <taxon>Papilionoideae</taxon>
        <taxon>50 kb inversion clade</taxon>
        <taxon>NPAAA clade</taxon>
        <taxon>Hologalegina</taxon>
        <taxon>IRL clade</taxon>
        <taxon>Trifolieae</taxon>
        <taxon>Trifolium</taxon>
    </lineage>
</organism>
<dbReference type="AlphaFoldDB" id="A0A392UZY1"/>
<keyword evidence="2" id="KW-1185">Reference proteome</keyword>
<sequence length="29" mass="3093">MEPPGARCYKLKVDADGPDGNGKWGCQLS</sequence>
<proteinExistence type="predicted"/>
<evidence type="ECO:0000313" key="2">
    <source>
        <dbReference type="Proteomes" id="UP000265520"/>
    </source>
</evidence>
<evidence type="ECO:0000313" key="1">
    <source>
        <dbReference type="EMBL" id="MCI81566.1"/>
    </source>
</evidence>
<reference evidence="1 2" key="1">
    <citation type="journal article" date="2018" name="Front. Plant Sci.">
        <title>Red Clover (Trifolium pratense) and Zigzag Clover (T. medium) - A Picture of Genomic Similarities and Differences.</title>
        <authorList>
            <person name="Dluhosova J."/>
            <person name="Istvanek J."/>
            <person name="Nedelnik J."/>
            <person name="Repkova J."/>
        </authorList>
    </citation>
    <scope>NUCLEOTIDE SEQUENCE [LARGE SCALE GENOMIC DNA]</scope>
    <source>
        <strain evidence="2">cv. 10/8</strain>
        <tissue evidence="1">Leaf</tissue>
    </source>
</reference>
<dbReference type="Proteomes" id="UP000265520">
    <property type="component" value="Unassembled WGS sequence"/>
</dbReference>
<accession>A0A392UZY1</accession>
<name>A0A392UZY1_9FABA</name>
<dbReference type="EMBL" id="LXQA011021938">
    <property type="protein sequence ID" value="MCI81566.1"/>
    <property type="molecule type" value="Genomic_DNA"/>
</dbReference>
<comment type="caution">
    <text evidence="1">The sequence shown here is derived from an EMBL/GenBank/DDBJ whole genome shotgun (WGS) entry which is preliminary data.</text>
</comment>